<feature type="compositionally biased region" description="Low complexity" evidence="2">
    <location>
        <begin position="44"/>
        <end position="53"/>
    </location>
</feature>
<evidence type="ECO:0000259" key="3">
    <source>
        <dbReference type="Pfam" id="PF15456"/>
    </source>
</evidence>
<name>A0A507EE55_9FUNG</name>
<feature type="coiled-coil region" evidence="1">
    <location>
        <begin position="575"/>
        <end position="637"/>
    </location>
</feature>
<dbReference type="EMBL" id="QEAQ01000007">
    <property type="protein sequence ID" value="TPX61450.1"/>
    <property type="molecule type" value="Genomic_DNA"/>
</dbReference>
<comment type="caution">
    <text evidence="4">The sequence shown here is derived from an EMBL/GenBank/DDBJ whole genome shotgun (WGS) entry which is preliminary data.</text>
</comment>
<feature type="coiled-coil region" evidence="1">
    <location>
        <begin position="507"/>
        <end position="541"/>
    </location>
</feature>
<feature type="region of interest" description="Disordered" evidence="2">
    <location>
        <begin position="552"/>
        <end position="575"/>
    </location>
</feature>
<feature type="coiled-coil region" evidence="1">
    <location>
        <begin position="691"/>
        <end position="725"/>
    </location>
</feature>
<feature type="region of interest" description="Disordered" evidence="2">
    <location>
        <begin position="730"/>
        <end position="768"/>
    </location>
</feature>
<protein>
    <recommendedName>
        <fullName evidence="3">Up-regulated during septation protein 1 domain-containing protein</fullName>
    </recommendedName>
</protein>
<feature type="coiled-coil region" evidence="1">
    <location>
        <begin position="1117"/>
        <end position="1382"/>
    </location>
</feature>
<evidence type="ECO:0000256" key="1">
    <source>
        <dbReference type="SAM" id="Coils"/>
    </source>
</evidence>
<proteinExistence type="predicted"/>
<feature type="compositionally biased region" description="Basic and acidic residues" evidence="2">
    <location>
        <begin position="142"/>
        <end position="155"/>
    </location>
</feature>
<evidence type="ECO:0000313" key="4">
    <source>
        <dbReference type="EMBL" id="TPX61450.1"/>
    </source>
</evidence>
<feature type="domain" description="Up-regulated during septation protein 1" evidence="3">
    <location>
        <begin position="374"/>
        <end position="486"/>
    </location>
</feature>
<dbReference type="PANTHER" id="PTHR23159">
    <property type="entry name" value="CENTROSOMAL PROTEIN 2"/>
    <property type="match status" value="1"/>
</dbReference>
<feature type="compositionally biased region" description="Polar residues" evidence="2">
    <location>
        <begin position="120"/>
        <end position="141"/>
    </location>
</feature>
<dbReference type="PANTHER" id="PTHR23159:SF31">
    <property type="entry name" value="CENTROSOME-ASSOCIATED PROTEIN CEP250 ISOFORM X1"/>
    <property type="match status" value="1"/>
</dbReference>
<organism evidence="4 5">
    <name type="scientific">Powellomyces hirtus</name>
    <dbReference type="NCBI Taxonomy" id="109895"/>
    <lineage>
        <taxon>Eukaryota</taxon>
        <taxon>Fungi</taxon>
        <taxon>Fungi incertae sedis</taxon>
        <taxon>Chytridiomycota</taxon>
        <taxon>Chytridiomycota incertae sedis</taxon>
        <taxon>Chytridiomycetes</taxon>
        <taxon>Spizellomycetales</taxon>
        <taxon>Powellomycetaceae</taxon>
        <taxon>Powellomyces</taxon>
    </lineage>
</organism>
<feature type="region of interest" description="Disordered" evidence="2">
    <location>
        <begin position="89"/>
        <end position="257"/>
    </location>
</feature>
<dbReference type="Proteomes" id="UP000318582">
    <property type="component" value="Unassembled WGS sequence"/>
</dbReference>
<feature type="compositionally biased region" description="Polar residues" evidence="2">
    <location>
        <begin position="31"/>
        <end position="43"/>
    </location>
</feature>
<feature type="region of interest" description="Disordered" evidence="2">
    <location>
        <begin position="286"/>
        <end position="314"/>
    </location>
</feature>
<sequence>MYGNNRRPSQPGSSPANSPNLQAAAPAPTTGSPTFGQNVSSRRQQQQEQQQPQPQLPSAIKTLRQEGRAKNSRPISNLLSQLEDFSVEMSPTIDSASTYASPPPESPRSIPKSPTFPPARTTQQRSQPEQLQKSMTDISSRQYDDRDIRDKKANVDDDNDDDDDDDDDDDFGSSQMLADLEKLLPGRGKAHSSSGRSGRPTPPNRSTSSTSSTSRSSSRAGSSRAGDSEKPQPAMRLGSMTAKSVRTNSSNSNNLVVPPRIAVSPSITGASRNAPSSPLALNNVITSKSSIGSPSGSRRSSVTGPTSPDVPTMPGDTTLFAALAVPTAGAFDDIIQLPSAPHAEDTFMPGGRRLSSFTVTSASSMMDVADGMIMDLMVQEAMGRTVAFRVLPSETYDARKKELRVAAAHIRSLQKRLTLEMKIKEAAVSLAKFDSGDKAQNVSAKEQLAQAEGKVEAIGISLWRAVQRMVDAERTVFKHIAGVLRWSVTNMQENKSASAQSRDEESVGDLRTRLESAEIRIKEQQRENMILQNSVARLTLEQEPLRKLAERAKKEARMTRQFRDKVPSGGRGSNEHQLKLELATAQADAQNLNEELDESRDNVAKLQLQLDEHATVMEEKDRTIADLLAEVEEITNQADMKAAAAAVESSSNKGREINGKSSRSSMWYREQVVKQVSTHSEKMRAVLGVQLKDAVLERERLKLQLNEQLEITKELKTQVDELREQKWLSADSASRDVQSGDDLSHDDGVFKSPQMNPQGTGGTFGAASGRAAKGAQDVLISDLRRQITKSADAMAISDQDSSNLRKLYDQLSRTPNGSATASPPNGRSSFSVDALVSTVQNLVKERTDLQSEVKDLQRHVARMTILEVELDNARGNASRQAQDSGTRDQELRNALRKVEEERDQFDDARAELEKELGALKISAADTARDLATRIENHRDEITDLEVRHDTKLKQLNGQLDEKEEIIKELQEDIQQLKTSRQQLETSNADLLAKIDALSEQSTMNLGRQTDDLRKAHQEELTVLKNELEKARKECNEVREHLEEATWQHSNSAKELEARHDRDTEDLRLLHDEELSALNQQLATVTQELSRIRPAAKQGEEAMRAVEEEHARRVAEDRRTHDAKIAELNAQLDNLSTRLELSESTLVSSKQQFFSAREQLQEQIDQANHARSQAETSLAQTTQELDSLTQRYEELNKEVEDAQNRAVDAEEEANAVTADLERLRPTIASRDNDIAQLQSQLKEKSTQLNEALAIQAEIADIQDTLVAKDDAIAAAQKEADEARRQLKEQEVEYEQGKTLLETMQNMLMEMKKGKAGMLDEIEDCKYREEMMRRKLDGVEAEKNELSRTIQSLQSTNSNLQQQIDTHERELSTLNIKLQDLSINKLGSGGDATATSMRAEFRKMVNDLRSEHQFELQKQVDLRRDAERELRRMRREDSNPNINS</sequence>
<feature type="compositionally biased region" description="Low complexity" evidence="2">
    <location>
        <begin position="192"/>
        <end position="225"/>
    </location>
</feature>
<feature type="coiled-coil region" evidence="1">
    <location>
        <begin position="832"/>
        <end position="859"/>
    </location>
</feature>
<keyword evidence="1" id="KW-0175">Coiled coil</keyword>
<dbReference type="STRING" id="109895.A0A507EE55"/>
<feature type="region of interest" description="Disordered" evidence="2">
    <location>
        <begin position="1"/>
        <end position="77"/>
    </location>
</feature>
<reference evidence="4 5" key="1">
    <citation type="journal article" date="2019" name="Sci. Rep.">
        <title>Comparative genomics of chytrid fungi reveal insights into the obligate biotrophic and pathogenic lifestyle of Synchytrium endobioticum.</title>
        <authorList>
            <person name="van de Vossenberg B.T.L.H."/>
            <person name="Warris S."/>
            <person name="Nguyen H.D.T."/>
            <person name="van Gent-Pelzer M.P.E."/>
            <person name="Joly D.L."/>
            <person name="van de Geest H.C."/>
            <person name="Bonants P.J.M."/>
            <person name="Smith D.S."/>
            <person name="Levesque C.A."/>
            <person name="van der Lee T.A.J."/>
        </authorList>
    </citation>
    <scope>NUCLEOTIDE SEQUENCE [LARGE SCALE GENOMIC DNA]</scope>
    <source>
        <strain evidence="4 5">CBS 809.83</strain>
    </source>
</reference>
<dbReference type="Pfam" id="PF15456">
    <property type="entry name" value="Uds1"/>
    <property type="match status" value="1"/>
</dbReference>
<dbReference type="Gene3D" id="1.10.287.1490">
    <property type="match status" value="1"/>
</dbReference>
<evidence type="ECO:0000313" key="5">
    <source>
        <dbReference type="Proteomes" id="UP000318582"/>
    </source>
</evidence>
<dbReference type="InterPro" id="IPR029191">
    <property type="entry name" value="Uds1"/>
</dbReference>
<feature type="compositionally biased region" description="Basic and acidic residues" evidence="2">
    <location>
        <begin position="552"/>
        <end position="566"/>
    </location>
</feature>
<feature type="compositionally biased region" description="Acidic residues" evidence="2">
    <location>
        <begin position="156"/>
        <end position="171"/>
    </location>
</feature>
<gene>
    <name evidence="4" type="ORF">PhCBS80983_g01063</name>
</gene>
<feature type="compositionally biased region" description="Polar residues" evidence="2">
    <location>
        <begin position="1"/>
        <end position="21"/>
    </location>
</feature>
<feature type="compositionally biased region" description="Low complexity" evidence="2">
    <location>
        <begin position="286"/>
        <end position="307"/>
    </location>
</feature>
<feature type="coiled-coil region" evidence="1">
    <location>
        <begin position="888"/>
        <end position="1072"/>
    </location>
</feature>
<keyword evidence="5" id="KW-1185">Reference proteome</keyword>
<evidence type="ECO:0000256" key="2">
    <source>
        <dbReference type="SAM" id="MobiDB-lite"/>
    </source>
</evidence>
<accession>A0A507EE55</accession>